<evidence type="ECO:0000313" key="3">
    <source>
        <dbReference type="EMBL" id="KCV69243.1"/>
    </source>
</evidence>
<gene>
    <name evidence="3" type="ORF">H696_04663</name>
</gene>
<dbReference type="Proteomes" id="UP000030693">
    <property type="component" value="Unassembled WGS sequence"/>
</dbReference>
<feature type="region of interest" description="Disordered" evidence="1">
    <location>
        <begin position="386"/>
        <end position="498"/>
    </location>
</feature>
<feature type="compositionally biased region" description="Pro residues" evidence="1">
    <location>
        <begin position="478"/>
        <end position="490"/>
    </location>
</feature>
<feature type="transmembrane region" description="Helical" evidence="2">
    <location>
        <begin position="75"/>
        <end position="106"/>
    </location>
</feature>
<dbReference type="EMBL" id="KB932207">
    <property type="protein sequence ID" value="KCV69243.1"/>
    <property type="molecule type" value="Genomic_DNA"/>
</dbReference>
<name>A0A058Z5M3_FONAL</name>
<protein>
    <submittedName>
        <fullName evidence="3">Uncharacterized protein</fullName>
    </submittedName>
</protein>
<keyword evidence="2" id="KW-0472">Membrane</keyword>
<keyword evidence="2" id="KW-0812">Transmembrane</keyword>
<dbReference type="AlphaFoldDB" id="A0A058Z5M3"/>
<accession>A0A058Z5M3</accession>
<evidence type="ECO:0000256" key="1">
    <source>
        <dbReference type="SAM" id="MobiDB-lite"/>
    </source>
</evidence>
<dbReference type="GeneID" id="20529388"/>
<proteinExistence type="predicted"/>
<reference evidence="3" key="1">
    <citation type="submission" date="2013-04" db="EMBL/GenBank/DDBJ databases">
        <title>The Genome Sequence of Fonticula alba ATCC 38817.</title>
        <authorList>
            <consortium name="The Broad Institute Genomics Platform"/>
            <person name="Russ C."/>
            <person name="Cuomo C."/>
            <person name="Burger G."/>
            <person name="Gray M.W."/>
            <person name="Holland P.W.H."/>
            <person name="King N."/>
            <person name="Lang F.B.F."/>
            <person name="Roger A.J."/>
            <person name="Ruiz-Trillo I."/>
            <person name="Brown M."/>
            <person name="Walker B."/>
            <person name="Young S."/>
            <person name="Zeng Q."/>
            <person name="Gargeya S."/>
            <person name="Fitzgerald M."/>
            <person name="Haas B."/>
            <person name="Abouelleil A."/>
            <person name="Allen A.W."/>
            <person name="Alvarado L."/>
            <person name="Arachchi H.M."/>
            <person name="Berlin A.M."/>
            <person name="Chapman S.B."/>
            <person name="Gainer-Dewar J."/>
            <person name="Goldberg J."/>
            <person name="Griggs A."/>
            <person name="Gujja S."/>
            <person name="Hansen M."/>
            <person name="Howarth C."/>
            <person name="Imamovic A."/>
            <person name="Ireland A."/>
            <person name="Larimer J."/>
            <person name="McCowan C."/>
            <person name="Murphy C."/>
            <person name="Pearson M."/>
            <person name="Poon T.W."/>
            <person name="Priest M."/>
            <person name="Roberts A."/>
            <person name="Saif S."/>
            <person name="Shea T."/>
            <person name="Sisk P."/>
            <person name="Sykes S."/>
            <person name="Wortman J."/>
            <person name="Nusbaum C."/>
            <person name="Birren B."/>
        </authorList>
    </citation>
    <scope>NUCLEOTIDE SEQUENCE [LARGE SCALE GENOMIC DNA]</scope>
    <source>
        <strain evidence="3">ATCC 38817</strain>
    </source>
</reference>
<keyword evidence="4" id="KW-1185">Reference proteome</keyword>
<dbReference type="RefSeq" id="XP_009496814.1">
    <property type="nucleotide sequence ID" value="XM_009498539.1"/>
</dbReference>
<keyword evidence="2" id="KW-1133">Transmembrane helix</keyword>
<evidence type="ECO:0000256" key="2">
    <source>
        <dbReference type="SAM" id="Phobius"/>
    </source>
</evidence>
<evidence type="ECO:0000313" key="4">
    <source>
        <dbReference type="Proteomes" id="UP000030693"/>
    </source>
</evidence>
<feature type="transmembrane region" description="Helical" evidence="2">
    <location>
        <begin position="324"/>
        <end position="350"/>
    </location>
</feature>
<organism evidence="3">
    <name type="scientific">Fonticula alba</name>
    <name type="common">Slime mold</name>
    <dbReference type="NCBI Taxonomy" id="691883"/>
    <lineage>
        <taxon>Eukaryota</taxon>
        <taxon>Rotosphaerida</taxon>
        <taxon>Fonticulaceae</taxon>
        <taxon>Fonticula</taxon>
    </lineage>
</organism>
<sequence>MRGGGRSGGDDGMISGARFESNSYSGSSSHHFDSGGTNYSGSSSSASCSCCAVSPVSAAYCCLVRRSSTLPRSALVPLVVSISGCWWGLLLSFVAVLGCVIALPLYTSRSWSLPPAGTFKIEVNPRFYNGVTHRSGPDVEMYFTPAAEGSPTRVSTLTGDMATELQSPLALYYRAVEVHVPAGGQVVSILSSEASCPLDYLIIQGTYNFEDWQEGEWISYEYEGTLEPGKPLVHTLTATRSGYYFFVVFNDSMGSCPRAPVFMQLSADLPAYRLSPSRQMALGQLVPVSDEQPGLASIIVRSMAEVRYYNAQVAYSRRPGALDLLLGLAIGLPLGLTAVIVVVGLVVHWVRAHRSRVSRRRQNPGDHELGAVLGIGYLEGLYPVSTQQGSPSPVGPAAQAKMHPAGGAPGAPDEQDMESPDSPIGVFSWESHGEAHGAAPDRPAGEDPPGPGHGVPPAGTMPAGWAAGDLSLGQQMDDPPPPYSPEPPPSSGGDWSKY</sequence>